<evidence type="ECO:0000259" key="3">
    <source>
        <dbReference type="Pfam" id="PF23357"/>
    </source>
</evidence>
<organism evidence="4 5">
    <name type="scientific">Candidatus Jacksonbacteria bacterium RIFCSPLOWO2_02_FULL_44_20</name>
    <dbReference type="NCBI Taxonomy" id="1798460"/>
    <lineage>
        <taxon>Bacteria</taxon>
        <taxon>Candidatus Jacksoniibacteriota</taxon>
    </lineage>
</organism>
<sequence>MKFFTSKLKSSADFYSQIALMLAVVILVEFIFTLLPLRLDVSEARVYSLSPVTRDTLKQLNDVVTIKGYFTKDVPGYLVTVRDQVQDMLKEYRAYGGGNIRISFINPNESPEKAQEAQMLGIPPLQFNVIKKDKLEVGEGYMGVALLYGAKREVVPVVKDIATLEFDLTAAIKKVISGKALTVGIAEFPDHASEQGELRILKEVLGQQYAVEFIDISKGDLIPEQITTLIVPGARGSWSKRQLYILDQFVMSGRGVLFLVDGISVDNSLRGTPNTTNVLDLLKSYGVTINKDFIYDSVYQARASFSSGQEFFSFVTPYGFWVNVPPTSLNKDNPLVNKLESVMFPWVSSISLKEEKGVETLIKTSDKSKIVSDPSDLSPQSEPVVSGNGGYPVAVSLNTQLSSYFNAPVPRDEKSAGGNEPEFIKKTDRARMMVVSDGDMITDAFMNQFGSDVLFIQNLADGLTLDATLATIRSKSVTERPIRPLDDTARALLKYGNIIGAPLVVVLFAIARFAWRRKIQQI</sequence>
<evidence type="ECO:0000313" key="5">
    <source>
        <dbReference type="Proteomes" id="UP000178315"/>
    </source>
</evidence>
<dbReference type="Pfam" id="PF09822">
    <property type="entry name" value="ABC_transp_aux"/>
    <property type="match status" value="1"/>
</dbReference>
<proteinExistence type="predicted"/>
<evidence type="ECO:0000259" key="2">
    <source>
        <dbReference type="Pfam" id="PF09822"/>
    </source>
</evidence>
<comment type="caution">
    <text evidence="4">The sequence shown here is derived from an EMBL/GenBank/DDBJ whole genome shotgun (WGS) entry which is preliminary data.</text>
</comment>
<evidence type="ECO:0000313" key="4">
    <source>
        <dbReference type="EMBL" id="OGY73283.1"/>
    </source>
</evidence>
<name>A0A1G2A8Q7_9BACT</name>
<keyword evidence="1" id="KW-0812">Transmembrane</keyword>
<dbReference type="Proteomes" id="UP000178315">
    <property type="component" value="Unassembled WGS sequence"/>
</dbReference>
<feature type="domain" description="ABC-type uncharacterised transport system" evidence="2">
    <location>
        <begin position="183"/>
        <end position="445"/>
    </location>
</feature>
<evidence type="ECO:0000256" key="1">
    <source>
        <dbReference type="SAM" id="Phobius"/>
    </source>
</evidence>
<reference evidence="4 5" key="1">
    <citation type="journal article" date="2016" name="Nat. Commun.">
        <title>Thousands of microbial genomes shed light on interconnected biogeochemical processes in an aquifer system.</title>
        <authorList>
            <person name="Anantharaman K."/>
            <person name="Brown C.T."/>
            <person name="Hug L.A."/>
            <person name="Sharon I."/>
            <person name="Castelle C.J."/>
            <person name="Probst A.J."/>
            <person name="Thomas B.C."/>
            <person name="Singh A."/>
            <person name="Wilkins M.J."/>
            <person name="Karaoz U."/>
            <person name="Brodie E.L."/>
            <person name="Williams K.H."/>
            <person name="Hubbard S.S."/>
            <person name="Banfield J.F."/>
        </authorList>
    </citation>
    <scope>NUCLEOTIDE SEQUENCE [LARGE SCALE GENOMIC DNA]</scope>
</reference>
<feature type="transmembrane region" description="Helical" evidence="1">
    <location>
        <begin position="12"/>
        <end position="35"/>
    </location>
</feature>
<dbReference type="InterPro" id="IPR055396">
    <property type="entry name" value="DUF7088"/>
</dbReference>
<keyword evidence="1" id="KW-1133">Transmembrane helix</keyword>
<feature type="transmembrane region" description="Helical" evidence="1">
    <location>
        <begin position="495"/>
        <end position="515"/>
    </location>
</feature>
<accession>A0A1G2A8Q7</accession>
<dbReference type="InterPro" id="IPR019196">
    <property type="entry name" value="ABC_transp_unknown"/>
</dbReference>
<dbReference type="Pfam" id="PF23357">
    <property type="entry name" value="DUF7088"/>
    <property type="match status" value="1"/>
</dbReference>
<dbReference type="EMBL" id="MHJU01000014">
    <property type="protein sequence ID" value="OGY73283.1"/>
    <property type="molecule type" value="Genomic_DNA"/>
</dbReference>
<dbReference type="AlphaFoldDB" id="A0A1G2A8Q7"/>
<keyword evidence="1" id="KW-0472">Membrane</keyword>
<gene>
    <name evidence="4" type="ORF">A3H61_00930</name>
</gene>
<protein>
    <submittedName>
        <fullName evidence="4">Uncharacterized protein</fullName>
    </submittedName>
</protein>
<feature type="domain" description="DUF7088" evidence="3">
    <location>
        <begin position="44"/>
        <end position="145"/>
    </location>
</feature>